<dbReference type="EMBL" id="BPLR01010543">
    <property type="protein sequence ID" value="GIY40004.1"/>
    <property type="molecule type" value="Genomic_DNA"/>
</dbReference>
<evidence type="ECO:0000313" key="1">
    <source>
        <dbReference type="EMBL" id="GIY40004.1"/>
    </source>
</evidence>
<organism evidence="1 2">
    <name type="scientific">Caerostris extrusa</name>
    <name type="common">Bark spider</name>
    <name type="synonym">Caerostris bankana</name>
    <dbReference type="NCBI Taxonomy" id="172846"/>
    <lineage>
        <taxon>Eukaryota</taxon>
        <taxon>Metazoa</taxon>
        <taxon>Ecdysozoa</taxon>
        <taxon>Arthropoda</taxon>
        <taxon>Chelicerata</taxon>
        <taxon>Arachnida</taxon>
        <taxon>Araneae</taxon>
        <taxon>Araneomorphae</taxon>
        <taxon>Entelegynae</taxon>
        <taxon>Araneoidea</taxon>
        <taxon>Araneidae</taxon>
        <taxon>Caerostris</taxon>
    </lineage>
</organism>
<evidence type="ECO:0000313" key="2">
    <source>
        <dbReference type="Proteomes" id="UP001054945"/>
    </source>
</evidence>
<gene>
    <name evidence="1" type="ORF">CEXT_705151</name>
</gene>
<dbReference type="Proteomes" id="UP001054945">
    <property type="component" value="Unassembled WGS sequence"/>
</dbReference>
<comment type="caution">
    <text evidence="1">The sequence shown here is derived from an EMBL/GenBank/DDBJ whole genome shotgun (WGS) entry which is preliminary data.</text>
</comment>
<accession>A0AAV4T2R6</accession>
<name>A0AAV4T2R6_CAEEX</name>
<proteinExistence type="predicted"/>
<sequence length="83" mass="8939">MLFLALISESTMDLFRSISKKSLIFLPRTNPFVPSLFPKIGAITLGRKTVQGKGTVPTAAANSRPQLIDGYISADKLGNNSSE</sequence>
<protein>
    <submittedName>
        <fullName evidence="1">Uncharacterized protein</fullName>
    </submittedName>
</protein>
<reference evidence="1 2" key="1">
    <citation type="submission" date="2021-06" db="EMBL/GenBank/DDBJ databases">
        <title>Caerostris extrusa draft genome.</title>
        <authorList>
            <person name="Kono N."/>
            <person name="Arakawa K."/>
        </authorList>
    </citation>
    <scope>NUCLEOTIDE SEQUENCE [LARGE SCALE GENOMIC DNA]</scope>
</reference>
<keyword evidence="2" id="KW-1185">Reference proteome</keyword>
<dbReference type="AlphaFoldDB" id="A0AAV4T2R6"/>